<dbReference type="AlphaFoldDB" id="A0AA46SAX0"/>
<accession>A0AA46SAX0</accession>
<organism evidence="2 3">
    <name type="scientific">Rhodococcus aetherivorans</name>
    <dbReference type="NCBI Taxonomy" id="191292"/>
    <lineage>
        <taxon>Bacteria</taxon>
        <taxon>Bacillati</taxon>
        <taxon>Actinomycetota</taxon>
        <taxon>Actinomycetes</taxon>
        <taxon>Mycobacteriales</taxon>
        <taxon>Nocardiaceae</taxon>
        <taxon>Rhodococcus</taxon>
    </lineage>
</organism>
<feature type="region of interest" description="Disordered" evidence="1">
    <location>
        <begin position="9"/>
        <end position="106"/>
    </location>
</feature>
<evidence type="ECO:0000313" key="3">
    <source>
        <dbReference type="Proteomes" id="UP001163947"/>
    </source>
</evidence>
<reference evidence="2" key="1">
    <citation type="submission" date="2022-09" db="EMBL/GenBank/DDBJ databases">
        <title>The genome sequence of Rhodococcus aetherivorans N1.</title>
        <authorList>
            <person name="Jiang W."/>
        </authorList>
    </citation>
    <scope>NUCLEOTIDE SEQUENCE</scope>
    <source>
        <strain evidence="2">N1</strain>
    </source>
</reference>
<dbReference type="Proteomes" id="UP001163947">
    <property type="component" value="Chromosome"/>
</dbReference>
<evidence type="ECO:0000256" key="1">
    <source>
        <dbReference type="SAM" id="MobiDB-lite"/>
    </source>
</evidence>
<name>A0AA46SAX0_9NOCA</name>
<proteinExistence type="predicted"/>
<protein>
    <recommendedName>
        <fullName evidence="4">DUF3298 domain-containing protein</fullName>
    </recommendedName>
</protein>
<dbReference type="EMBL" id="CP106982">
    <property type="protein sequence ID" value="UYF95690.1"/>
    <property type="molecule type" value="Genomic_DNA"/>
</dbReference>
<dbReference type="GeneID" id="83620353"/>
<evidence type="ECO:0000313" key="2">
    <source>
        <dbReference type="EMBL" id="UYF95690.1"/>
    </source>
</evidence>
<sequence>MVAVIFVGHGLLTGPTTPSAVSDTSIAANAPPGEADSSAATGGPDHPPEGGGAPDSAPAPEPSTVPGPYGNGGAGGGGAGGGGGGGSGTATPEPYTDASTEVVTPNPVPVDVVLPQITGGDPAVTDTFNAAMRAALDDRIAEVRAGGRLTGSDGEVAHIGERVTSGVLLVTAEYEESAEDFADTVVVGIDSGDVLTLDEIFTDTADGLDRLVAVSRELGPSTDAGASFDLNAVSADPALFSRWLATPDGMRIYFAEGSVAPTYSDLVELTVPWEELSTVLDPDMHAVLTS</sequence>
<feature type="compositionally biased region" description="Polar residues" evidence="1">
    <location>
        <begin position="14"/>
        <end position="27"/>
    </location>
</feature>
<evidence type="ECO:0008006" key="4">
    <source>
        <dbReference type="Google" id="ProtNLM"/>
    </source>
</evidence>
<dbReference type="RefSeq" id="WP_185712963.1">
    <property type="nucleotide sequence ID" value="NZ_CP069306.1"/>
</dbReference>
<dbReference type="InterPro" id="IPR037126">
    <property type="entry name" value="PdaC/RsiV-like_sf"/>
</dbReference>
<dbReference type="Gene3D" id="3.90.640.20">
    <property type="entry name" value="Heat-shock cognate protein, ATPase"/>
    <property type="match status" value="1"/>
</dbReference>
<feature type="compositionally biased region" description="Gly residues" evidence="1">
    <location>
        <begin position="69"/>
        <end position="88"/>
    </location>
</feature>
<gene>
    <name evidence="2" type="ORF">OCS65_08010</name>
</gene>